<feature type="region of interest" description="Disordered" evidence="5">
    <location>
        <begin position="321"/>
        <end position="566"/>
    </location>
</feature>
<feature type="compositionally biased region" description="Low complexity" evidence="5">
    <location>
        <begin position="373"/>
        <end position="396"/>
    </location>
</feature>
<feature type="region of interest" description="Disordered" evidence="5">
    <location>
        <begin position="1"/>
        <end position="194"/>
    </location>
</feature>
<feature type="compositionally biased region" description="Low complexity" evidence="5">
    <location>
        <begin position="601"/>
        <end position="611"/>
    </location>
</feature>
<evidence type="ECO:0000256" key="5">
    <source>
        <dbReference type="SAM" id="MobiDB-lite"/>
    </source>
</evidence>
<dbReference type="PANTHER" id="PTHR14491:SF3">
    <property type="entry name" value="ANKYRIN REPEAT DOMAIN-CONTAINING PROTEIN SOWAHB"/>
    <property type="match status" value="1"/>
</dbReference>
<proteinExistence type="inferred from homology"/>
<protein>
    <recommendedName>
        <fullName evidence="6">SOWAHA-C winged helix-turn-helix domain-containing protein</fullName>
    </recommendedName>
</protein>
<accession>A0A8C0P2E1</accession>
<keyword evidence="1" id="KW-0677">Repeat</keyword>
<evidence type="ECO:0000256" key="4">
    <source>
        <dbReference type="PROSITE-ProRule" id="PRU00023"/>
    </source>
</evidence>
<organism evidence="7 8">
    <name type="scientific">Canis lupus familiaris</name>
    <name type="common">Dog</name>
    <name type="synonym">Canis familiaris</name>
    <dbReference type="NCBI Taxonomy" id="9615"/>
    <lineage>
        <taxon>Eukaryota</taxon>
        <taxon>Metazoa</taxon>
        <taxon>Chordata</taxon>
        <taxon>Craniata</taxon>
        <taxon>Vertebrata</taxon>
        <taxon>Euteleostomi</taxon>
        <taxon>Mammalia</taxon>
        <taxon>Eutheria</taxon>
        <taxon>Laurasiatheria</taxon>
        <taxon>Carnivora</taxon>
        <taxon>Caniformia</taxon>
        <taxon>Canidae</taxon>
        <taxon>Canis</taxon>
    </lineage>
</organism>
<evidence type="ECO:0000259" key="6">
    <source>
        <dbReference type="Pfam" id="PF25877"/>
    </source>
</evidence>
<dbReference type="AlphaFoldDB" id="A0A8C0P2E1"/>
<feature type="compositionally biased region" description="Low complexity" evidence="5">
    <location>
        <begin position="403"/>
        <end position="413"/>
    </location>
</feature>
<feature type="compositionally biased region" description="Low complexity" evidence="5">
    <location>
        <begin position="11"/>
        <end position="32"/>
    </location>
</feature>
<feature type="compositionally biased region" description="Basic and acidic residues" evidence="5">
    <location>
        <begin position="359"/>
        <end position="372"/>
    </location>
</feature>
<dbReference type="SMART" id="SM00248">
    <property type="entry name" value="ANK"/>
    <property type="match status" value="2"/>
</dbReference>
<feature type="domain" description="SOWAHA-C winged helix-turn-helix" evidence="6">
    <location>
        <begin position="242"/>
        <end position="322"/>
    </location>
</feature>
<name>A0A8C0P2E1_CANLF</name>
<feature type="repeat" description="ANK" evidence="4">
    <location>
        <begin position="853"/>
        <end position="879"/>
    </location>
</feature>
<feature type="compositionally biased region" description="Basic residues" evidence="5">
    <location>
        <begin position="707"/>
        <end position="718"/>
    </location>
</feature>
<comment type="similarity">
    <text evidence="3">Belongs to the SOWAH family.</text>
</comment>
<dbReference type="Ensembl" id="ENSCAFT00030037725.1">
    <property type="protein sequence ID" value="ENSCAFP00030032917.1"/>
    <property type="gene ID" value="ENSCAFG00030020566.1"/>
</dbReference>
<dbReference type="SUPFAM" id="SSF48403">
    <property type="entry name" value="Ankyrin repeat"/>
    <property type="match status" value="1"/>
</dbReference>
<evidence type="ECO:0000256" key="2">
    <source>
        <dbReference type="ARBA" id="ARBA00023043"/>
    </source>
</evidence>
<dbReference type="InterPro" id="IPR058889">
    <property type="entry name" value="WHD_SOWAHA-C"/>
</dbReference>
<evidence type="ECO:0000256" key="1">
    <source>
        <dbReference type="ARBA" id="ARBA00022737"/>
    </source>
</evidence>
<dbReference type="Gene3D" id="1.25.40.20">
    <property type="entry name" value="Ankyrin repeat-containing domain"/>
    <property type="match status" value="1"/>
</dbReference>
<evidence type="ECO:0000313" key="7">
    <source>
        <dbReference type="Ensembl" id="ENSCAFP00030032917.1"/>
    </source>
</evidence>
<feature type="compositionally biased region" description="Polar residues" evidence="5">
    <location>
        <begin position="68"/>
        <end position="77"/>
    </location>
</feature>
<dbReference type="PROSITE" id="PS50088">
    <property type="entry name" value="ANK_REPEAT"/>
    <property type="match status" value="1"/>
</dbReference>
<dbReference type="PROSITE" id="PS50297">
    <property type="entry name" value="ANK_REP_REGION"/>
    <property type="match status" value="1"/>
</dbReference>
<sequence length="977" mass="103127">MCLFRADWGVSGSSAAGPASRPARRSGSGTAGPDRGAARGDLERAARSAGGEGRVPGPARGRWGHTCFRTQGPSQRLAQRGSGRGWGAGGPRSALRVARPRGAAARSPAAAPRPAPRLAARSGQGRGDRPPGGRTGAGGPGPSPERGGRRRRAQVQRTPTYPGGLGEDAEQGRPGSRLPPRPPGCVRAPGPGLLPGNRAALHGGWRRAAPARAQVTLDRPELALRGERREGPADAGAAMARELSQAALLDFLCRAGGRVANAALLSHFRSFLRDPDAPPGQHQRRRELFKGFVNAVAAVRQDPDGTKYVVLKRRYRHLLGQGGLQRPRAPPAAAAPAGGAASGSGQGAGGGPQPPGAQRRGEEPEREPEREPAGAAAPAPHAARRGPAARGAREAPPGGGPGPRAAARGAAAETRGRCRDRLASSPQALPGKQGLGAAPDAATPGDEPGAAGRGPRGQPAAPRSPPARVEAVGGRAPPQALPSRAVSPGSAPEPLALGSLPHPTLRQRQPQTPRARDQGPVRAWSVLPDSFPRPPSERTCWVGTPTSEPADPTLPSHSALPAVPESCPENPPLTVFRSIRCQLSLQDLDDFVDQESHGSEESSSGPKESPGGSEGGLQVALGTPGGRKLRNPAGGLSPKEGGLRDGGDGHASQQLSTEANGLAGHPRESLPRPAPKLRRSLRRSSPARIAKLSSSDEEYLEHDLLKRTRRPPRSRKPSKAGAVSSPRVDAVLIPKPADLKAAVAEWGWPYTSWAPAGAESTALVPQRPEHKSSVIPLDAREHEWIVKLASGCWIRVLTLFWEDPQLALHKDFLTGYTALHWIAKHGDLRALQDFVSSAQKAGIALDVNVKSSCGYTPLHLAAIHGHQGVIKLLVQRLASRVNVRDCSGKKPWQYLTSDTSGEIWQLLEAPRGRPIFPVYPLARSSSPTRKARSREISRNITRKTSFAALLKNQHSKWKLANQYEKFPNPREREEYSD</sequence>
<dbReference type="InterPro" id="IPR002110">
    <property type="entry name" value="Ankyrin_rpt"/>
</dbReference>
<dbReference type="Proteomes" id="UP000694429">
    <property type="component" value="Chromosome 32"/>
</dbReference>
<feature type="compositionally biased region" description="Low complexity" evidence="5">
    <location>
        <begin position="91"/>
        <end position="123"/>
    </location>
</feature>
<dbReference type="InterPro" id="IPR036770">
    <property type="entry name" value="Ankyrin_rpt-contain_sf"/>
</dbReference>
<keyword evidence="2 4" id="KW-0040">ANK repeat</keyword>
<reference evidence="7" key="2">
    <citation type="submission" date="2025-08" db="UniProtKB">
        <authorList>
            <consortium name="Ensembl"/>
        </authorList>
    </citation>
    <scope>IDENTIFICATION</scope>
</reference>
<feature type="region of interest" description="Disordered" evidence="5">
    <location>
        <begin position="587"/>
        <end position="725"/>
    </location>
</feature>
<evidence type="ECO:0000256" key="3">
    <source>
        <dbReference type="ARBA" id="ARBA00038122"/>
    </source>
</evidence>
<dbReference type="Pfam" id="PF12796">
    <property type="entry name" value="Ank_2"/>
    <property type="match status" value="1"/>
</dbReference>
<feature type="compositionally biased region" description="Basic and acidic residues" evidence="5">
    <location>
        <begin position="36"/>
        <end position="46"/>
    </location>
</feature>
<dbReference type="Pfam" id="PF25877">
    <property type="entry name" value="WHD_SOWAH"/>
    <property type="match status" value="1"/>
</dbReference>
<feature type="compositionally biased region" description="Low complexity" evidence="5">
    <location>
        <begin position="325"/>
        <end position="339"/>
    </location>
</feature>
<reference evidence="7" key="1">
    <citation type="submission" date="2019-03" db="EMBL/GenBank/DDBJ databases">
        <authorList>
            <person name="Warren W.C."/>
            <person name="Johnson G.S."/>
        </authorList>
    </citation>
    <scope>NUCLEOTIDE SEQUENCE [LARGE SCALE GENOMIC DNA]</scope>
    <source>
        <strain evidence="7">Basenji</strain>
    </source>
</reference>
<feature type="compositionally biased region" description="Gly residues" evidence="5">
    <location>
        <begin position="340"/>
        <end position="351"/>
    </location>
</feature>
<evidence type="ECO:0000313" key="8">
    <source>
        <dbReference type="Proteomes" id="UP000694429"/>
    </source>
</evidence>
<dbReference type="PANTHER" id="PTHR14491">
    <property type="entry name" value="SOSONDOWAH, ISOFORM G"/>
    <property type="match status" value="1"/>
</dbReference>